<dbReference type="PIRSF" id="PIRSF004486">
    <property type="entry name" value="MraW"/>
    <property type="match status" value="1"/>
</dbReference>
<dbReference type="Pfam" id="PF01795">
    <property type="entry name" value="Methyltransf_5"/>
    <property type="match status" value="1"/>
</dbReference>
<dbReference type="SUPFAM" id="SSF81799">
    <property type="entry name" value="Putative methyltransferase TM0872, insert domain"/>
    <property type="match status" value="1"/>
</dbReference>
<evidence type="ECO:0000256" key="4">
    <source>
        <dbReference type="ARBA" id="ARBA00022691"/>
    </source>
</evidence>
<dbReference type="InParanoid" id="A0A6J2YMM5"/>
<dbReference type="PANTHER" id="PTHR11265">
    <property type="entry name" value="S-ADENOSYL-METHYLTRANSFERASE MRAW"/>
    <property type="match status" value="1"/>
</dbReference>
<dbReference type="Gene3D" id="3.40.50.150">
    <property type="entry name" value="Vaccinia Virus protein VP39"/>
    <property type="match status" value="1"/>
</dbReference>
<dbReference type="NCBIfam" id="TIGR00006">
    <property type="entry name" value="16S rRNA (cytosine(1402)-N(4))-methyltransferase RsmH"/>
    <property type="match status" value="1"/>
</dbReference>
<dbReference type="InterPro" id="IPR002903">
    <property type="entry name" value="RsmH"/>
</dbReference>
<evidence type="ECO:0000256" key="2">
    <source>
        <dbReference type="ARBA" id="ARBA00022603"/>
    </source>
</evidence>
<keyword evidence="4" id="KW-0949">S-adenosyl-L-methionine</keyword>
<sequence>MSSFRYIPVIRKLSNTIAISRINIKDVPHIPVMAEKVLEYMQPDKEQVILDMTFGSGGHSRKILDQEPNVKIIALDRDPLAYSYACKLLEEYPGRIIPLLGKFSDLPVLLKEKNFRKNSLDGILFDFGCSSMQFDLAHRGFSISKNGPLDMRMDGDRDPSIPTAADVLSRATEEHLYKIIKYYGQESQARKIARAVVDSRYLFKKLTTTEELADLVETVITENFDGEKLHKKSHVATKTFQALRIFVNNELNEINYGLILADYYLKLGGRLVTITFHSLEDTIVKRHLMGNLIENSANPLPLKLSNYNFNLGRDAVHNIMQMKWNMLHKSVLVPSIEEIETNNRSRSAKLRAAIKIR</sequence>
<dbReference type="RefSeq" id="XP_030765238.1">
    <property type="nucleotide sequence ID" value="XM_030909378.1"/>
</dbReference>
<dbReference type="SUPFAM" id="SSF53335">
    <property type="entry name" value="S-adenosyl-L-methionine-dependent methyltransferases"/>
    <property type="match status" value="1"/>
</dbReference>
<dbReference type="FunCoup" id="A0A6J2YMM5">
    <property type="interactions" value="647"/>
</dbReference>
<dbReference type="InterPro" id="IPR029063">
    <property type="entry name" value="SAM-dependent_MTases_sf"/>
</dbReference>
<evidence type="ECO:0000256" key="1">
    <source>
        <dbReference type="ARBA" id="ARBA00010396"/>
    </source>
</evidence>
<keyword evidence="2" id="KW-0489">Methyltransferase</keyword>
<dbReference type="KEGG" id="soy:115889398"/>
<keyword evidence="5" id="KW-1185">Reference proteome</keyword>
<accession>A0A6J2YMM5</accession>
<dbReference type="Proteomes" id="UP000504635">
    <property type="component" value="Unplaced"/>
</dbReference>
<organism evidence="5 6">
    <name type="scientific">Sitophilus oryzae</name>
    <name type="common">Rice weevil</name>
    <name type="synonym">Curculio oryzae</name>
    <dbReference type="NCBI Taxonomy" id="7048"/>
    <lineage>
        <taxon>Eukaryota</taxon>
        <taxon>Metazoa</taxon>
        <taxon>Ecdysozoa</taxon>
        <taxon>Arthropoda</taxon>
        <taxon>Hexapoda</taxon>
        <taxon>Insecta</taxon>
        <taxon>Pterygota</taxon>
        <taxon>Neoptera</taxon>
        <taxon>Endopterygota</taxon>
        <taxon>Coleoptera</taxon>
        <taxon>Polyphaga</taxon>
        <taxon>Cucujiformia</taxon>
        <taxon>Curculionidae</taxon>
        <taxon>Dryophthorinae</taxon>
        <taxon>Sitophilus</taxon>
    </lineage>
</organism>
<evidence type="ECO:0000313" key="5">
    <source>
        <dbReference type="Proteomes" id="UP000504635"/>
    </source>
</evidence>
<proteinExistence type="inferred from homology"/>
<keyword evidence="3" id="KW-0808">Transferase</keyword>
<dbReference type="AlphaFoldDB" id="A0A6J2YMM5"/>
<dbReference type="GO" id="GO:0071424">
    <property type="term" value="F:rRNA (cytosine-N4-)-methyltransferase activity"/>
    <property type="evidence" value="ECO:0007669"/>
    <property type="project" value="TreeGrafter"/>
</dbReference>
<dbReference type="HAMAP" id="MF_01007">
    <property type="entry name" value="16SrRNA_methyltr_H"/>
    <property type="match status" value="1"/>
</dbReference>
<dbReference type="Gene3D" id="1.10.150.170">
    <property type="entry name" value="Putative methyltransferase TM0872, insert domain"/>
    <property type="match status" value="1"/>
</dbReference>
<dbReference type="GeneID" id="115889398"/>
<evidence type="ECO:0000256" key="3">
    <source>
        <dbReference type="ARBA" id="ARBA00022679"/>
    </source>
</evidence>
<dbReference type="OrthoDB" id="16290at2759"/>
<dbReference type="InterPro" id="IPR023397">
    <property type="entry name" value="SAM-dep_MeTrfase_MraW_recog"/>
</dbReference>
<comment type="similarity">
    <text evidence="1">Belongs to the methyltransferase superfamily. RsmH family.</text>
</comment>
<name>A0A6J2YMM5_SITOR</name>
<protein>
    <submittedName>
        <fullName evidence="6">Probable methyltransferase-like protein 15 homolog</fullName>
    </submittedName>
</protein>
<gene>
    <name evidence="6" type="primary">LOC115889398</name>
</gene>
<dbReference type="PANTHER" id="PTHR11265:SF0">
    <property type="entry name" value="12S RRNA N4-METHYLCYTIDINE METHYLTRANSFERASE"/>
    <property type="match status" value="1"/>
</dbReference>
<reference evidence="6" key="1">
    <citation type="submission" date="2025-08" db="UniProtKB">
        <authorList>
            <consortium name="RefSeq"/>
        </authorList>
    </citation>
    <scope>IDENTIFICATION</scope>
    <source>
        <tissue evidence="6">Gonads</tissue>
    </source>
</reference>
<evidence type="ECO:0000313" key="6">
    <source>
        <dbReference type="RefSeq" id="XP_030765238.1"/>
    </source>
</evidence>
<dbReference type="GO" id="GO:0070475">
    <property type="term" value="P:rRNA base methylation"/>
    <property type="evidence" value="ECO:0007669"/>
    <property type="project" value="TreeGrafter"/>
</dbReference>